<dbReference type="NCBIfam" id="NF003339">
    <property type="entry name" value="PRK04351.1"/>
    <property type="match status" value="1"/>
</dbReference>
<feature type="domain" description="SprT-like" evidence="5">
    <location>
        <begin position="4"/>
        <end position="150"/>
    </location>
</feature>
<feature type="binding site" evidence="4">
    <location>
        <position position="67"/>
    </location>
    <ligand>
        <name>Zn(2+)</name>
        <dbReference type="ChEBI" id="CHEBI:29105"/>
    </ligand>
</feature>
<evidence type="ECO:0000256" key="4">
    <source>
        <dbReference type="HAMAP-Rule" id="MF_00745"/>
    </source>
</evidence>
<dbReference type="EMBL" id="JAFBFC010000012">
    <property type="protein sequence ID" value="MBM7705032.1"/>
    <property type="molecule type" value="Genomic_DNA"/>
</dbReference>
<keyword evidence="1 4" id="KW-0963">Cytoplasm</keyword>
<keyword evidence="2 4" id="KW-0479">Metal-binding</keyword>
<keyword evidence="7" id="KW-1185">Reference proteome</keyword>
<evidence type="ECO:0000259" key="5">
    <source>
        <dbReference type="SMART" id="SM00731"/>
    </source>
</evidence>
<sequence length="152" mass="17905">MNNQQLQLLVEEISYSLFKKPFSHQASFNNRLRTTGGRYLLHTHDIEINPKYYEEHGLEEIKGIIKHELCHYHLHIEGKGYKHGDKDFKAVMTKVGAPRFCKTLSSSKRTSIKKEHVYECVQCRQRYCRSRRVNTSKYVCGRCKGRLEKVSK</sequence>
<gene>
    <name evidence="6" type="ORF">JOC83_003918</name>
</gene>
<dbReference type="RefSeq" id="WP_205189016.1">
    <property type="nucleotide sequence ID" value="NZ_JAFBFC010000012.1"/>
</dbReference>
<keyword evidence="3 4" id="KW-0862">Zinc</keyword>
<feature type="binding site" evidence="4">
    <location>
        <position position="71"/>
    </location>
    <ligand>
        <name>Zn(2+)</name>
        <dbReference type="ChEBI" id="CHEBI:29105"/>
    </ligand>
</feature>
<organism evidence="6 7">
    <name type="scientific">Priestia iocasae</name>
    <dbReference type="NCBI Taxonomy" id="2291674"/>
    <lineage>
        <taxon>Bacteria</taxon>
        <taxon>Bacillati</taxon>
        <taxon>Bacillota</taxon>
        <taxon>Bacilli</taxon>
        <taxon>Bacillales</taxon>
        <taxon>Bacillaceae</taxon>
        <taxon>Priestia</taxon>
    </lineage>
</organism>
<protein>
    <recommendedName>
        <fullName evidence="4">Protein SprT-like</fullName>
    </recommendedName>
</protein>
<evidence type="ECO:0000256" key="1">
    <source>
        <dbReference type="ARBA" id="ARBA00022490"/>
    </source>
</evidence>
<evidence type="ECO:0000313" key="6">
    <source>
        <dbReference type="EMBL" id="MBM7705032.1"/>
    </source>
</evidence>
<evidence type="ECO:0000256" key="3">
    <source>
        <dbReference type="ARBA" id="ARBA00022833"/>
    </source>
</evidence>
<comment type="caution">
    <text evidence="6">The sequence shown here is derived from an EMBL/GenBank/DDBJ whole genome shotgun (WGS) entry which is preliminary data.</text>
</comment>
<comment type="similarity">
    <text evidence="4">Belongs to the SprT family.</text>
</comment>
<dbReference type="Proteomes" id="UP000809829">
    <property type="component" value="Unassembled WGS sequence"/>
</dbReference>
<proteinExistence type="inferred from homology"/>
<comment type="cofactor">
    <cofactor evidence="4">
        <name>Zn(2+)</name>
        <dbReference type="ChEBI" id="CHEBI:29105"/>
    </cofactor>
    <text evidence="4">Binds 1 zinc ion.</text>
</comment>
<dbReference type="HAMAP" id="MF_00745">
    <property type="entry name" value="SprT_like"/>
    <property type="match status" value="1"/>
</dbReference>
<evidence type="ECO:0000313" key="7">
    <source>
        <dbReference type="Proteomes" id="UP000809829"/>
    </source>
</evidence>
<dbReference type="SMART" id="SM00731">
    <property type="entry name" value="SprT"/>
    <property type="match status" value="1"/>
</dbReference>
<feature type="active site" evidence="4">
    <location>
        <position position="68"/>
    </location>
</feature>
<dbReference type="InterPro" id="IPR006640">
    <property type="entry name" value="SprT-like_domain"/>
</dbReference>
<dbReference type="Pfam" id="PF10263">
    <property type="entry name" value="SprT-like"/>
    <property type="match status" value="1"/>
</dbReference>
<name>A0ABS2R049_9BACI</name>
<dbReference type="InterPro" id="IPR023524">
    <property type="entry name" value="Uncharacterised_SprT-like"/>
</dbReference>
<comment type="subcellular location">
    <subcellularLocation>
        <location evidence="4">Cytoplasm</location>
    </subcellularLocation>
</comment>
<accession>A0ABS2R049</accession>
<evidence type="ECO:0000256" key="2">
    <source>
        <dbReference type="ARBA" id="ARBA00022723"/>
    </source>
</evidence>
<reference evidence="6 7" key="1">
    <citation type="submission" date="2021-01" db="EMBL/GenBank/DDBJ databases">
        <title>Genomic Encyclopedia of Type Strains, Phase IV (KMG-IV): sequencing the most valuable type-strain genomes for metagenomic binning, comparative biology and taxonomic classification.</title>
        <authorList>
            <person name="Goeker M."/>
        </authorList>
    </citation>
    <scope>NUCLEOTIDE SEQUENCE [LARGE SCALE GENOMIC DNA]</scope>
    <source>
        <strain evidence="6 7">DSM 104297</strain>
    </source>
</reference>